<dbReference type="Proteomes" id="UP000789920">
    <property type="component" value="Unassembled WGS sequence"/>
</dbReference>
<sequence>MNPKILEAGSKIVKANISLSGLSCMSCVQSIENALQRLRGVIVPSIHASLSTNNVILEFDISLIDIEKITKVIQDLGYHIEGIVTEESYVKTVNTNNDTNNKTNSIVVDTTEKPSFAVQGNETTTVLTIGGMSCASCIKTIQTAIELVPGVASININLLTTQATIKHDPNRIGSRDLITKIEELGYEPQLYAKGPSNKNSNSIRQNAEKEQRKMMKRFLISLIFAVPTFFITMIFMMILPETNSIRMAFEYQIIPGLEVNTLILFIFATPVQFILGYPFYVKGIRSIWYSHQANMDTLVAVGTTVAYIGSLLNVSIPIAQRRSEPGQQFFETSIFLITFIYLGRWLEARAKGKTFETITKLMELQPESATLLTITLDKNNHEIIEEREISLDLVQVGDILKVNTGARIPCDGKIFRGATSLDESMLTGESIPVTKHEGDDVIAATINLSSSIWIKAIRVGSDTTISRIIDLVQQAQSSKKAPIESLADKIAQVFVPVVISIAILDFTLWLSLFATGKIPTSWIPEGENSVIFSLFFAISIMVIACPCAMGLASPTAIMVGTGVAANLGILIKGGGEAIEKAFRLDTIAFDKTGTLTYGKPKVVGVKILCEQNFCLAHEDSRSDLLLLKIINLIENASDHPLSKALTQYVNETLLKDVPITSHITLDSVEEIIGKGLKSQITIHSTEPLTYDVFIGNEGWLKENGCIYPPYVVQEQANETLLKWKELGHSIVLVGLLERNFSDKNQKEAVDPGYILAQFGIADTPRPDAAKTIKLLKSLGIQVWMITGDNRITAKAIASNLGIENIFSEVTPGLKAEKIKWLQNHGRTVSHNNKYFNFLSSIKAMFQKISCNHQNEISQSSYDIEALTLRQAVVAMIGDGINDSPALAQSDLPISIANATDVAIESSSVILTRSTLTSLITLISLSRTIIWRIRLNFLWAYIYNSLAIPIAAGVLFPVIRYELRPELASLAMVCSSISVVLSSLLLKRFKEPKY</sequence>
<comment type="caution">
    <text evidence="1">The sequence shown here is derived from an EMBL/GenBank/DDBJ whole genome shotgun (WGS) entry which is preliminary data.</text>
</comment>
<evidence type="ECO:0000313" key="1">
    <source>
        <dbReference type="EMBL" id="CAG8552982.1"/>
    </source>
</evidence>
<keyword evidence="2" id="KW-1185">Reference proteome</keyword>
<protein>
    <submittedName>
        <fullName evidence="1">32781_t:CDS:1</fullName>
    </submittedName>
</protein>
<name>A0ACA9LXM5_9GLOM</name>
<reference evidence="1" key="1">
    <citation type="submission" date="2021-06" db="EMBL/GenBank/DDBJ databases">
        <authorList>
            <person name="Kallberg Y."/>
            <person name="Tangrot J."/>
            <person name="Rosling A."/>
        </authorList>
    </citation>
    <scope>NUCLEOTIDE SEQUENCE</scope>
    <source>
        <strain evidence="1">MA461A</strain>
    </source>
</reference>
<proteinExistence type="predicted"/>
<accession>A0ACA9LXM5</accession>
<gene>
    <name evidence="1" type="ORF">RPERSI_LOCUS4038</name>
</gene>
<evidence type="ECO:0000313" key="2">
    <source>
        <dbReference type="Proteomes" id="UP000789920"/>
    </source>
</evidence>
<dbReference type="EMBL" id="CAJVQC010005356">
    <property type="protein sequence ID" value="CAG8552982.1"/>
    <property type="molecule type" value="Genomic_DNA"/>
</dbReference>
<organism evidence="1 2">
    <name type="scientific">Racocetra persica</name>
    <dbReference type="NCBI Taxonomy" id="160502"/>
    <lineage>
        <taxon>Eukaryota</taxon>
        <taxon>Fungi</taxon>
        <taxon>Fungi incertae sedis</taxon>
        <taxon>Mucoromycota</taxon>
        <taxon>Glomeromycotina</taxon>
        <taxon>Glomeromycetes</taxon>
        <taxon>Diversisporales</taxon>
        <taxon>Gigasporaceae</taxon>
        <taxon>Racocetra</taxon>
    </lineage>
</organism>